<evidence type="ECO:0000313" key="10">
    <source>
        <dbReference type="Proteomes" id="UP000014074"/>
    </source>
</evidence>
<dbReference type="PANTHER" id="PTHR33048:SF123">
    <property type="entry name" value="INTEGRAL MEMBRANE PROTEIN"/>
    <property type="match status" value="1"/>
</dbReference>
<proteinExistence type="inferred from homology"/>
<dbReference type="KEGG" id="tmn:UCRPA7_8030"/>
<evidence type="ECO:0000259" key="8">
    <source>
        <dbReference type="Pfam" id="PF20684"/>
    </source>
</evidence>
<feature type="transmembrane region" description="Helical" evidence="7">
    <location>
        <begin position="13"/>
        <end position="35"/>
    </location>
</feature>
<dbReference type="EMBL" id="KB933338">
    <property type="protein sequence ID" value="EON96464.1"/>
    <property type="molecule type" value="Genomic_DNA"/>
</dbReference>
<evidence type="ECO:0000256" key="1">
    <source>
        <dbReference type="ARBA" id="ARBA00004141"/>
    </source>
</evidence>
<feature type="domain" description="Rhodopsin" evidence="8">
    <location>
        <begin position="8"/>
        <end position="187"/>
    </location>
</feature>
<dbReference type="OrthoDB" id="5329176at2759"/>
<dbReference type="GO" id="GO:0016020">
    <property type="term" value="C:membrane"/>
    <property type="evidence" value="ECO:0007669"/>
    <property type="project" value="UniProtKB-SubCell"/>
</dbReference>
<evidence type="ECO:0000256" key="3">
    <source>
        <dbReference type="ARBA" id="ARBA00022989"/>
    </source>
</evidence>
<keyword evidence="4 7" id="KW-0472">Membrane</keyword>
<dbReference type="InterPro" id="IPR049326">
    <property type="entry name" value="Rhodopsin_dom_fungi"/>
</dbReference>
<feature type="transmembrane region" description="Helical" evidence="7">
    <location>
        <begin position="163"/>
        <end position="185"/>
    </location>
</feature>
<feature type="transmembrane region" description="Helical" evidence="7">
    <location>
        <begin position="83"/>
        <end position="103"/>
    </location>
</feature>
<evidence type="ECO:0000256" key="5">
    <source>
        <dbReference type="ARBA" id="ARBA00038359"/>
    </source>
</evidence>
<dbReference type="GeneID" id="19328845"/>
<feature type="compositionally biased region" description="Basic and acidic residues" evidence="6">
    <location>
        <begin position="236"/>
        <end position="247"/>
    </location>
</feature>
<evidence type="ECO:0000256" key="4">
    <source>
        <dbReference type="ARBA" id="ARBA00023136"/>
    </source>
</evidence>
<sequence length="335" mass="37154">MISILKVTLAIEVMYYGILFFIKTSILFTYLRFAVTNTFRNLCIGTVILHSVFFFICFVVTLAQCRPLYKMWDLTKSVDGACINTTAFFYSTSAFNIITDIWILGLPIKTLASVHRPRREKIGLFLVFGAGTFAAVASVVRLHTIYKYTLAEDPFRNSLLVNLWSMIEVTIAICCASVPALKPVFSRSQRQRTRAMSSSHSARTQSHHWHFRLGSKDMSAEKGGSSNDNSQANEHSGIRRSMERQETAEASQPPVVRPPLATLTRPGGATQMLSMDRMAEMDSLENSVDSGSMLAFTPLSPPVSTRGKALLRDGENAGGETKWLSSSGSMIVLQK</sequence>
<comment type="subcellular location">
    <subcellularLocation>
        <location evidence="1">Membrane</location>
        <topology evidence="1">Multi-pass membrane protein</topology>
    </subcellularLocation>
</comment>
<evidence type="ECO:0000256" key="7">
    <source>
        <dbReference type="SAM" id="Phobius"/>
    </source>
</evidence>
<keyword evidence="2 7" id="KW-0812">Transmembrane</keyword>
<keyword evidence="10" id="KW-1185">Reference proteome</keyword>
<dbReference type="Pfam" id="PF20684">
    <property type="entry name" value="Fung_rhodopsin"/>
    <property type="match status" value="1"/>
</dbReference>
<feature type="compositionally biased region" description="Polar residues" evidence="6">
    <location>
        <begin position="224"/>
        <end position="234"/>
    </location>
</feature>
<name>R8BB04_PHAM7</name>
<dbReference type="RefSeq" id="XP_007918741.1">
    <property type="nucleotide sequence ID" value="XM_007920550.1"/>
</dbReference>
<gene>
    <name evidence="9" type="ORF">UCRPA7_8030</name>
</gene>
<reference evidence="10" key="1">
    <citation type="journal article" date="2013" name="Genome Announc.">
        <title>Draft genome sequence of the ascomycete Phaeoacremonium aleophilum strain UCR-PA7, a causal agent of the esca disease complex in grapevines.</title>
        <authorList>
            <person name="Blanco-Ulate B."/>
            <person name="Rolshausen P."/>
            <person name="Cantu D."/>
        </authorList>
    </citation>
    <scope>NUCLEOTIDE SEQUENCE [LARGE SCALE GENOMIC DNA]</scope>
    <source>
        <strain evidence="10">UCR-PA7</strain>
    </source>
</reference>
<evidence type="ECO:0000256" key="6">
    <source>
        <dbReference type="SAM" id="MobiDB-lite"/>
    </source>
</evidence>
<keyword evidence="3 7" id="KW-1133">Transmembrane helix</keyword>
<dbReference type="eggNOG" id="ENOG502SKVQ">
    <property type="taxonomic scope" value="Eukaryota"/>
</dbReference>
<feature type="transmembrane region" description="Helical" evidence="7">
    <location>
        <begin position="42"/>
        <end position="63"/>
    </location>
</feature>
<dbReference type="Proteomes" id="UP000014074">
    <property type="component" value="Unassembled WGS sequence"/>
</dbReference>
<dbReference type="AlphaFoldDB" id="R8BB04"/>
<feature type="transmembrane region" description="Helical" evidence="7">
    <location>
        <begin position="124"/>
        <end position="143"/>
    </location>
</feature>
<comment type="similarity">
    <text evidence="5">Belongs to the SAT4 family.</text>
</comment>
<protein>
    <submittedName>
        <fullName evidence="9">Putative integral membrane protein</fullName>
    </submittedName>
</protein>
<feature type="region of interest" description="Disordered" evidence="6">
    <location>
        <begin position="217"/>
        <end position="267"/>
    </location>
</feature>
<dbReference type="PANTHER" id="PTHR33048">
    <property type="entry name" value="PTH11-LIKE INTEGRAL MEMBRANE PROTEIN (AFU_ORTHOLOGUE AFUA_5G11245)"/>
    <property type="match status" value="1"/>
</dbReference>
<organism evidence="9 10">
    <name type="scientific">Phaeoacremonium minimum (strain UCR-PA7)</name>
    <name type="common">Esca disease fungus</name>
    <name type="synonym">Togninia minima</name>
    <dbReference type="NCBI Taxonomy" id="1286976"/>
    <lineage>
        <taxon>Eukaryota</taxon>
        <taxon>Fungi</taxon>
        <taxon>Dikarya</taxon>
        <taxon>Ascomycota</taxon>
        <taxon>Pezizomycotina</taxon>
        <taxon>Sordariomycetes</taxon>
        <taxon>Sordariomycetidae</taxon>
        <taxon>Togniniales</taxon>
        <taxon>Togniniaceae</taxon>
        <taxon>Phaeoacremonium</taxon>
    </lineage>
</organism>
<dbReference type="HOGENOM" id="CLU_829450_0_0_1"/>
<evidence type="ECO:0000256" key="2">
    <source>
        <dbReference type="ARBA" id="ARBA00022692"/>
    </source>
</evidence>
<evidence type="ECO:0000313" key="9">
    <source>
        <dbReference type="EMBL" id="EON96464.1"/>
    </source>
</evidence>
<accession>R8BB04</accession>
<dbReference type="InterPro" id="IPR052337">
    <property type="entry name" value="SAT4-like"/>
</dbReference>